<feature type="region of interest" description="Disordered" evidence="2">
    <location>
        <begin position="1206"/>
        <end position="1231"/>
    </location>
</feature>
<name>A0A813LFT4_POLGL</name>
<feature type="domain" description="WW" evidence="3">
    <location>
        <begin position="1091"/>
        <end position="1119"/>
    </location>
</feature>
<evidence type="ECO:0000259" key="4">
    <source>
        <dbReference type="PROSITE" id="PS50158"/>
    </source>
</evidence>
<dbReference type="Gene3D" id="3.30.420.10">
    <property type="entry name" value="Ribonuclease H-like superfamily/Ribonuclease H"/>
    <property type="match status" value="1"/>
</dbReference>
<gene>
    <name evidence="5" type="ORF">PGLA2088_LOCUS44657</name>
</gene>
<evidence type="ECO:0000256" key="2">
    <source>
        <dbReference type="SAM" id="MobiDB-lite"/>
    </source>
</evidence>
<organism evidence="5 6">
    <name type="scientific">Polarella glacialis</name>
    <name type="common">Dinoflagellate</name>
    <dbReference type="NCBI Taxonomy" id="89957"/>
    <lineage>
        <taxon>Eukaryota</taxon>
        <taxon>Sar</taxon>
        <taxon>Alveolata</taxon>
        <taxon>Dinophyceae</taxon>
        <taxon>Suessiales</taxon>
        <taxon>Suessiaceae</taxon>
        <taxon>Polarella</taxon>
    </lineage>
</organism>
<dbReference type="CDD" id="cd00201">
    <property type="entry name" value="WW"/>
    <property type="match status" value="1"/>
</dbReference>
<feature type="compositionally biased region" description="Acidic residues" evidence="2">
    <location>
        <begin position="1207"/>
        <end position="1228"/>
    </location>
</feature>
<proteinExistence type="predicted"/>
<dbReference type="PANTHER" id="PTHR11439:SF463">
    <property type="entry name" value="REVERSE TRANSCRIPTASE TY1_COPIA-TYPE DOMAIN-CONTAINING PROTEIN"/>
    <property type="match status" value="1"/>
</dbReference>
<dbReference type="InterPro" id="IPR001202">
    <property type="entry name" value="WW_dom"/>
</dbReference>
<feature type="region of interest" description="Disordered" evidence="2">
    <location>
        <begin position="1"/>
        <end position="114"/>
    </location>
</feature>
<evidence type="ECO:0000256" key="1">
    <source>
        <dbReference type="PROSITE-ProRule" id="PRU00047"/>
    </source>
</evidence>
<dbReference type="Gene3D" id="2.20.70.10">
    <property type="match status" value="1"/>
</dbReference>
<reference evidence="5" key="1">
    <citation type="submission" date="2021-02" db="EMBL/GenBank/DDBJ databases">
        <authorList>
            <person name="Dougan E. K."/>
            <person name="Rhodes N."/>
            <person name="Thang M."/>
            <person name="Chan C."/>
        </authorList>
    </citation>
    <scope>NUCLEOTIDE SEQUENCE</scope>
</reference>
<feature type="compositionally biased region" description="Low complexity" evidence="2">
    <location>
        <begin position="94"/>
        <end position="114"/>
    </location>
</feature>
<feature type="compositionally biased region" description="Basic and acidic residues" evidence="2">
    <location>
        <begin position="461"/>
        <end position="474"/>
    </location>
</feature>
<dbReference type="SUPFAM" id="SSF51045">
    <property type="entry name" value="WW domain"/>
    <property type="match status" value="1"/>
</dbReference>
<dbReference type="InterPro" id="IPR001878">
    <property type="entry name" value="Znf_CCHC"/>
</dbReference>
<feature type="region of interest" description="Disordered" evidence="2">
    <location>
        <begin position="447"/>
        <end position="474"/>
    </location>
</feature>
<feature type="region of interest" description="Disordered" evidence="2">
    <location>
        <begin position="2006"/>
        <end position="2031"/>
    </location>
</feature>
<dbReference type="InterPro" id="IPR036020">
    <property type="entry name" value="WW_dom_sf"/>
</dbReference>
<evidence type="ECO:0000313" key="5">
    <source>
        <dbReference type="EMBL" id="CAE8726958.1"/>
    </source>
</evidence>
<dbReference type="InterPro" id="IPR036397">
    <property type="entry name" value="RNaseH_sf"/>
</dbReference>
<dbReference type="PROSITE" id="PS50158">
    <property type="entry name" value="ZF_CCHC"/>
    <property type="match status" value="1"/>
</dbReference>
<feature type="compositionally biased region" description="Low complexity" evidence="2">
    <location>
        <begin position="10"/>
        <end position="24"/>
    </location>
</feature>
<keyword evidence="1" id="KW-0479">Metal-binding</keyword>
<dbReference type="EMBL" id="CAJNNW010035307">
    <property type="protein sequence ID" value="CAE8726958.1"/>
    <property type="molecule type" value="Genomic_DNA"/>
</dbReference>
<evidence type="ECO:0000313" key="6">
    <source>
        <dbReference type="Proteomes" id="UP000626109"/>
    </source>
</evidence>
<dbReference type="PANTHER" id="PTHR11439">
    <property type="entry name" value="GAG-POL-RELATED RETROTRANSPOSON"/>
    <property type="match status" value="1"/>
</dbReference>
<dbReference type="InterPro" id="IPR012337">
    <property type="entry name" value="RNaseH-like_sf"/>
</dbReference>
<dbReference type="Pfam" id="PF00397">
    <property type="entry name" value="WW"/>
    <property type="match status" value="1"/>
</dbReference>
<evidence type="ECO:0000259" key="3">
    <source>
        <dbReference type="PROSITE" id="PS50020"/>
    </source>
</evidence>
<keyword evidence="1" id="KW-0863">Zinc-finger</keyword>
<protein>
    <recommendedName>
        <fullName evidence="7">Copia protein</fullName>
    </recommendedName>
</protein>
<dbReference type="Proteomes" id="UP000626109">
    <property type="component" value="Unassembled WGS sequence"/>
</dbReference>
<accession>A0A813LFT4</accession>
<dbReference type="GO" id="GO:0003676">
    <property type="term" value="F:nucleic acid binding"/>
    <property type="evidence" value="ECO:0007669"/>
    <property type="project" value="InterPro"/>
</dbReference>
<dbReference type="SUPFAM" id="SSF53098">
    <property type="entry name" value="Ribonuclease H-like"/>
    <property type="match status" value="1"/>
</dbReference>
<sequence>MEAIAAATARSSSLNLRGSLRPGSAAVPKAPTTPRLRTGRAGGSADSSLETDFQLLDATTPTSEVRVRSEASPVRVDASDDVHGTAQPEPAPTAPEAVPASSAPAPEAQATAESQQFEAMMKIINQQGNVIAALQRRIDEQTYAGQGAQHFYNGDDYGEHQEEPFGAQPEIPVEFEAAAPPELEISFAKAPTPKDEKEMRVKEVVERPKLISSSPPLERSQIYSKWLKELEVKLNSLCEHAIPKEIKDECMTGREKVTLRRVMWKVALAYQPGGASERKAVLKGISEPPVAKSLAEVLRLLTVWETNVARARDHHLSLPDPSVQVAAILNILEKVRADPALGTLQWALTCRQVEMKLVESPDHVVLVRFFDYVKTAVQSRLHEKGDIGSGQAAVKTAAAKAEAKAAAATGVGAGGKGDKGGLCTFVRPKLDPTSGKCFNCGSADHARTECPAPKRPATAKGSDKGQAKPRSTAEVKKVEAEEVKALRDQAAIDKAQVEIRELVAALKALKSTGSASGKMLVVAQSLAQAKLSRALDSAATHVVRSGVQADTTIRLEEAMGGVSSVAVNSVTREIEGGNDASTLIPLGVVIEALGVEISWKRGQCFLKDGKVKHPVTMINKVPHVSQEVGDDLIARLAAYRSNLHERLRLAVVKYVALSEAETVDPPTMVNRSCWGARKEAEAAGADADEAFEAFDTQMEFNLMNPRRPWPGMPMPQRPLPQDAANLPQDAANLPQGEDDEIAAFVAKLETLAERRRNGHRPHRTDCYDCNSGDARFPQHRRLVEPRFGVLSFDLFGPVLKSVIGDNVYGIVAALVLPVVDDGPPEGDVNGEAPPVDAAQEPPEVPQDEELLGAISVAVLRGVRGPDMSREAELAEPEAQEVKVDTFADRVCAVAGRIFRVLMFSGAIPKKKATESIKEFVNAARQYGPVTRVHTDRGGEFLNRELAWFKDQGILQTANVAGDSAANGRAEATVNALKCNARKVIASALRAGWPEARAYWPHALTLSSLLQREPHLQLPAFGEMVLVRKPRANRDDAFSSRCLEGWFLGPGPEFNRSAGYEVLLDGGRVVRSTRVRSVPELRDAVAVPDGFPFELRNDPDGKPYYVHTETGQSQWTLPVLDAVELEGELEGLLDVPDVLLQDLLAVPPEPAVVPRVPRRSRQKTTSEVAYRAVLNRLSAALKPMAATFAKSLNVEFEAVASELRDLQEFSDSESEMPELEGSTDSEPQEEPVSPAAQAVVWDAAAVDAQRVENQTLVAQFALLNEKLGTSAVCCPRGESASLRRAAVEEYKVYDTAEEVTHKTNEFELNQNAEPRSTMQPVSNQLICASLGRERDGWLQAAVDEIQSLDSAQTIRRMTMRDWSVIQAADPKAELIPARGPSRKKFRIVACGNFEKHSEGATYSATVESTSFRVICRIGSFNRWDAAGSDVHTAFLNAQGDPGRNVCIIPPKVLVRLGLVSPDEVWLLTGNLYGLCRGPRLWGDERDKTLRSLEFDKLSLQQSTCDPAVWCIVNKEMLNKDDRLENGLPLLGYSVYGYICTHVDDIFGAAPTWVLESMYNSIAKVWAIDASTFLSRAGKKHGWKLSQTGYASQMLRHNGLDVAVMNPAQTPFPAEHEEPAEEENVDPETLRRAQQEVGALLWLANKTRPDLAFGVSRCASIQCKAPLRALKLTKHMLRYIAGTLDHGLFYPHGDCLGLGARSSAPEHRSTTDTVGYSDSSYAPLSEKSHQMMTVVMAEATVQWRSNRQPFVTMSAAECELVAEAATYQAALSITCLLEDLHVFTRLVLGEKGFVTVVHVAGRDQVADLGTKAVSAEVVLRMRALAGISGAGQAPVSGGEPAVQAKVCVTKGLVMTSLEGKSEVGSETPPDTGETARGLSAVDAAEEQPLQDDEACLLDLGFFGLTIADVTPPLPLYEDNAQEERWPFRLPPLIIKILLATGLLGATAGVIGTLAVQKLCRELVQLNRAWCPTRADPVLPMPLPQECETSGLFDAPTARHECRLLPARPGLTNDAEVQTERPWPPPPPRPDDSQSIWISGAGERFHLLRDYPVQDPLPHVRLMAAKTFLGW</sequence>
<feature type="compositionally biased region" description="Polar residues" evidence="2">
    <location>
        <begin position="45"/>
        <end position="63"/>
    </location>
</feature>
<dbReference type="SMART" id="SM00456">
    <property type="entry name" value="WW"/>
    <property type="match status" value="1"/>
</dbReference>
<keyword evidence="1" id="KW-0862">Zinc</keyword>
<feature type="domain" description="CCHC-type" evidence="4">
    <location>
        <begin position="436"/>
        <end position="451"/>
    </location>
</feature>
<dbReference type="PROSITE" id="PS50020">
    <property type="entry name" value="WW_DOMAIN_2"/>
    <property type="match status" value="1"/>
</dbReference>
<comment type="caution">
    <text evidence="5">The sequence shown here is derived from an EMBL/GenBank/DDBJ whole genome shotgun (WGS) entry which is preliminary data.</text>
</comment>
<dbReference type="GO" id="GO:0008270">
    <property type="term" value="F:zinc ion binding"/>
    <property type="evidence" value="ECO:0007669"/>
    <property type="project" value="UniProtKB-KW"/>
</dbReference>
<evidence type="ECO:0008006" key="7">
    <source>
        <dbReference type="Google" id="ProtNLM"/>
    </source>
</evidence>